<sequence length="118" mass="13540">MYMIFLYRFDLKENGIDFVLNEQIAADMLPHYDALLRPLVASLADTLRLYRSRSKHPTILTGKILDNGQLEVMLSEGLGQCIDVYTKNQIIFENGKRIADILVNVMDSHTSKTLKRTH</sequence>
<dbReference type="Proteomes" id="UP000190906">
    <property type="component" value="Unassembled WGS sequence"/>
</dbReference>
<name>A0A1S9TBM8_BACCE</name>
<accession>A0A1S9TBM8</accession>
<evidence type="ECO:0000313" key="1">
    <source>
        <dbReference type="EMBL" id="OOR07119.1"/>
    </source>
</evidence>
<comment type="caution">
    <text evidence="1">The sequence shown here is derived from an EMBL/GenBank/DDBJ whole genome shotgun (WGS) entry which is preliminary data.</text>
</comment>
<dbReference type="EMBL" id="MUAJ01000069">
    <property type="protein sequence ID" value="OOR07119.1"/>
    <property type="molecule type" value="Genomic_DNA"/>
</dbReference>
<proteinExistence type="predicted"/>
<reference evidence="1 2" key="1">
    <citation type="submission" date="2017-01" db="EMBL/GenBank/DDBJ databases">
        <title>Bacillus cereus isolates.</title>
        <authorList>
            <person name="Beno S.M."/>
        </authorList>
    </citation>
    <scope>NUCLEOTIDE SEQUENCE [LARGE SCALE GENOMIC DNA]</scope>
    <source>
        <strain evidence="1 2">FSL H8-0485</strain>
    </source>
</reference>
<gene>
    <name evidence="1" type="ORF">BW897_30485</name>
</gene>
<dbReference type="AlphaFoldDB" id="A0A1S9TBM8"/>
<dbReference type="RefSeq" id="WP_078205741.1">
    <property type="nucleotide sequence ID" value="NZ_MUAJ01000069.1"/>
</dbReference>
<evidence type="ECO:0000313" key="2">
    <source>
        <dbReference type="Proteomes" id="UP000190906"/>
    </source>
</evidence>
<protein>
    <submittedName>
        <fullName evidence="1">Uncharacterized protein</fullName>
    </submittedName>
</protein>
<organism evidence="1 2">
    <name type="scientific">Bacillus cereus</name>
    <dbReference type="NCBI Taxonomy" id="1396"/>
    <lineage>
        <taxon>Bacteria</taxon>
        <taxon>Bacillati</taxon>
        <taxon>Bacillota</taxon>
        <taxon>Bacilli</taxon>
        <taxon>Bacillales</taxon>
        <taxon>Bacillaceae</taxon>
        <taxon>Bacillus</taxon>
        <taxon>Bacillus cereus group</taxon>
    </lineage>
</organism>